<dbReference type="InterPro" id="IPR014729">
    <property type="entry name" value="Rossmann-like_a/b/a_fold"/>
</dbReference>
<keyword evidence="9 14" id="KW-0694">RNA-binding</keyword>
<dbReference type="InterPro" id="IPR020056">
    <property type="entry name" value="Rbsml_bL25/Gln-tRNA_synth_N"/>
</dbReference>
<dbReference type="InterPro" id="IPR002547">
    <property type="entry name" value="tRNA-bd_dom"/>
</dbReference>
<dbReference type="InterPro" id="IPR049437">
    <property type="entry name" value="tRNA-synt_1c_C2"/>
</dbReference>
<dbReference type="InterPro" id="IPR020061">
    <property type="entry name" value="Glu_tRNA_lig_a-bdl"/>
</dbReference>
<evidence type="ECO:0000256" key="13">
    <source>
        <dbReference type="ARBA" id="ARBA00048351"/>
    </source>
</evidence>
<dbReference type="Pfam" id="PF20974">
    <property type="entry name" value="tRNA-synt_1c_C2"/>
    <property type="match status" value="1"/>
</dbReference>
<dbReference type="CDD" id="cd02799">
    <property type="entry name" value="tRNA_bind_EMAP-II_like"/>
    <property type="match status" value="1"/>
</dbReference>
<feature type="region of interest" description="Disordered" evidence="15">
    <location>
        <begin position="838"/>
        <end position="859"/>
    </location>
</feature>
<dbReference type="InterPro" id="IPR020059">
    <property type="entry name" value="Glu/Gln-tRNA-synth_Ib_codon-bd"/>
</dbReference>
<feature type="domain" description="GST C-terminal" evidence="16">
    <location>
        <begin position="63"/>
        <end position="216"/>
    </location>
</feature>
<keyword evidence="11" id="KW-0030">Aminoacyl-tRNA synthetase</keyword>
<evidence type="ECO:0000256" key="1">
    <source>
        <dbReference type="ARBA" id="ARBA00004496"/>
    </source>
</evidence>
<dbReference type="PROSITE" id="PS50886">
    <property type="entry name" value="TRBD"/>
    <property type="match status" value="1"/>
</dbReference>
<dbReference type="Pfam" id="PF00043">
    <property type="entry name" value="GST_C"/>
    <property type="match status" value="1"/>
</dbReference>
<accession>A0ABQ8EV56</accession>
<dbReference type="PANTHER" id="PTHR43097">
    <property type="entry name" value="GLUTAMINE-TRNA LIGASE"/>
    <property type="match status" value="1"/>
</dbReference>
<evidence type="ECO:0000313" key="19">
    <source>
        <dbReference type="Proteomes" id="UP001648503"/>
    </source>
</evidence>
<organism evidence="18 19">
    <name type="scientific">Batrachochytrium salamandrivorans</name>
    <dbReference type="NCBI Taxonomy" id="1357716"/>
    <lineage>
        <taxon>Eukaryota</taxon>
        <taxon>Fungi</taxon>
        <taxon>Fungi incertae sedis</taxon>
        <taxon>Chytridiomycota</taxon>
        <taxon>Chytridiomycota incertae sedis</taxon>
        <taxon>Chytridiomycetes</taxon>
        <taxon>Rhizophydiales</taxon>
        <taxon>Rhizophydiales incertae sedis</taxon>
        <taxon>Batrachochytrium</taxon>
    </lineage>
</organism>
<dbReference type="SUPFAM" id="SSF50249">
    <property type="entry name" value="Nucleic acid-binding proteins"/>
    <property type="match status" value="1"/>
</dbReference>
<evidence type="ECO:0000256" key="7">
    <source>
        <dbReference type="ARBA" id="ARBA00022741"/>
    </source>
</evidence>
<evidence type="ECO:0000256" key="2">
    <source>
        <dbReference type="ARBA" id="ARBA00008927"/>
    </source>
</evidence>
<evidence type="ECO:0000256" key="11">
    <source>
        <dbReference type="ARBA" id="ARBA00023146"/>
    </source>
</evidence>
<reference evidence="18 19" key="1">
    <citation type="submission" date="2021-02" db="EMBL/GenBank/DDBJ databases">
        <title>Variation within the Batrachochytrium salamandrivorans European outbreak.</title>
        <authorList>
            <person name="Kelly M."/>
            <person name="Pasmans F."/>
            <person name="Shea T.P."/>
            <person name="Munoz J.F."/>
            <person name="Carranza S."/>
            <person name="Cuomo C.A."/>
            <person name="Martel A."/>
        </authorList>
    </citation>
    <scope>NUCLEOTIDE SEQUENCE [LARGE SCALE GENOMIC DNA]</scope>
    <source>
        <strain evidence="18 19">AMFP18/2</strain>
    </source>
</reference>
<comment type="similarity">
    <text evidence="2">Belongs to the class-I aminoacyl-tRNA synthetase family. Glutamate--tRNA ligase type 2 subfamily.</text>
</comment>
<dbReference type="HAMAP" id="MF_02076">
    <property type="entry name" value="Glu_tRNA_synth_type2"/>
    <property type="match status" value="1"/>
</dbReference>
<evidence type="ECO:0000256" key="8">
    <source>
        <dbReference type="ARBA" id="ARBA00022840"/>
    </source>
</evidence>
<evidence type="ECO:0000256" key="3">
    <source>
        <dbReference type="ARBA" id="ARBA00012835"/>
    </source>
</evidence>
<dbReference type="EMBL" id="JAFCIX010000569">
    <property type="protein sequence ID" value="KAH6587050.1"/>
    <property type="molecule type" value="Genomic_DNA"/>
</dbReference>
<dbReference type="PROSITE" id="PS00178">
    <property type="entry name" value="AA_TRNA_LIGASE_I"/>
    <property type="match status" value="1"/>
</dbReference>
<evidence type="ECO:0000256" key="12">
    <source>
        <dbReference type="ARBA" id="ARBA00030865"/>
    </source>
</evidence>
<dbReference type="PANTHER" id="PTHR43097:SF5">
    <property type="entry name" value="GLUTAMATE--TRNA LIGASE"/>
    <property type="match status" value="1"/>
</dbReference>
<dbReference type="Proteomes" id="UP001648503">
    <property type="component" value="Unassembled WGS sequence"/>
</dbReference>
<evidence type="ECO:0000256" key="15">
    <source>
        <dbReference type="SAM" id="MobiDB-lite"/>
    </source>
</evidence>
<dbReference type="Gene3D" id="2.40.240.10">
    <property type="entry name" value="Ribosomal Protein L25, Chain P"/>
    <property type="match status" value="1"/>
</dbReference>
<keyword evidence="8" id="KW-0067">ATP-binding</keyword>
<keyword evidence="19" id="KW-1185">Reference proteome</keyword>
<protein>
    <recommendedName>
        <fullName evidence="3">glutamate--tRNA ligase</fullName>
        <ecNumber evidence="3">6.1.1.17</ecNumber>
    </recommendedName>
    <alternativeName>
        <fullName evidence="12">Glutamyl-tRNA synthetase</fullName>
    </alternativeName>
</protein>
<gene>
    <name evidence="18" type="ORF">BASA50_000098</name>
</gene>
<dbReference type="EC" id="6.1.1.17" evidence="3"/>
<name>A0ABQ8EV56_9FUNG</name>
<dbReference type="Gene3D" id="2.40.50.140">
    <property type="entry name" value="Nucleic acid-binding proteins"/>
    <property type="match status" value="1"/>
</dbReference>
<dbReference type="PRINTS" id="PR00987">
    <property type="entry name" value="TRNASYNTHGLU"/>
</dbReference>
<sequence>MTLSSAMASKIVFSFKTTPAYGALALSHVLLAARKTAAGIDAQSADLQLAFSATQDTDVVLNYNRKVVWVRRYGLFVDITGSNAVCRSLAAIYPASGLYGLTADVSSQIDHWLDFAQDNLYVSDFKKLSSSFDVLDNHLTVRSFIVGYSATIADYAIWGALKSNAIFNKQVKGGKYNGQHLIKWFNSVSGLEPVSASLKALSAAKDAGKDRKDQGSMDIGLPDAMEGKVVTRFPPEPSGYLHIGHAKAVLLNDYFARQYKGKLIIRFDDTNPSKEKSEFEESITEDIALLGVKGDILTHTSDHFEHLYGEAIKLINLGLAYVDNTDQDTMRAERFDGIDSKNRNLSVEDNLRLFEDMKNGTESGLKSCLRAKIDMQDKNKAMRDPVIYRCNLVPHHRTGTSYKIYPTYDFACPIVDSREGVTHALRTIEYRDRNAQYTWFLKALDLRWVHVWDFSRLNFVYTLLSKRKLTWFVEQGLVTGWDDPRFPTVRGIRRRGLTIEALRQYIISQGASQRDLMLEWDKLWAMNKKVIDPVSPRHVGISKQNIVKATFVDSDIAIHAKELLKHKKNPDLGMKTTIFSPEIFLEQEDAKEFEQDEELTLMDWGNAIVKSIKRNSETNLIDSVELQLNLAGDVKKTKKKLTWLSSPLGLADNQKPVSITLFDYDYLITKKKLEEEDSVEDHVTKVTEFKVDAFGDANLCLAQRGDIIQLERRGYYICDQAYDATNPESVVHLIYIPDGKLASLASKAVESGSAPQASKAAATASTMANKKNSSKKQPAAATAHSSRPDAMYQVGSVYGEQTELDIDSTGKMYAVERVYGPDEIETVQPKVITPPVAAAPVSAPETSGRPKKTKTAAPAPAASSEVSLISKLDIVVGKIVDVKKHPDADTLYVEQIDVGEDKPREVVSGLVKFMTEDEILGKTILVLKNLKPVAMRGIKSYAMVLCASNATHDKVEFLVPPAGSVPGDRVYFEGHEGEPEAQLNPKKKVWEALQPDFSTRDDLVAVWKDLEFRTAKGVVTTSSLAKASIK</sequence>
<dbReference type="PROSITE" id="PS50405">
    <property type="entry name" value="GST_CTER"/>
    <property type="match status" value="1"/>
</dbReference>
<dbReference type="Pfam" id="PF01588">
    <property type="entry name" value="tRNA_bind"/>
    <property type="match status" value="1"/>
</dbReference>
<evidence type="ECO:0000313" key="18">
    <source>
        <dbReference type="EMBL" id="KAH6587050.1"/>
    </source>
</evidence>
<evidence type="ECO:0000256" key="9">
    <source>
        <dbReference type="ARBA" id="ARBA00022884"/>
    </source>
</evidence>
<feature type="domain" description="TRNA-binding" evidence="17">
    <location>
        <begin position="868"/>
        <end position="971"/>
    </location>
</feature>
<proteinExistence type="inferred from homology"/>
<comment type="subcellular location">
    <subcellularLocation>
        <location evidence="1">Cytoplasm</location>
    </subcellularLocation>
</comment>
<dbReference type="InterPro" id="IPR012340">
    <property type="entry name" value="NA-bd_OB-fold"/>
</dbReference>
<dbReference type="InterPro" id="IPR004046">
    <property type="entry name" value="GST_C"/>
</dbReference>
<evidence type="ECO:0000256" key="6">
    <source>
        <dbReference type="ARBA" id="ARBA00022598"/>
    </source>
</evidence>
<evidence type="ECO:0000259" key="17">
    <source>
        <dbReference type="PROSITE" id="PS50886"/>
    </source>
</evidence>
<dbReference type="InterPro" id="IPR001412">
    <property type="entry name" value="aa-tRNA-synth_I_CS"/>
</dbReference>
<evidence type="ECO:0000256" key="10">
    <source>
        <dbReference type="ARBA" id="ARBA00022917"/>
    </source>
</evidence>
<dbReference type="InterPro" id="IPR004526">
    <property type="entry name" value="Glu-tRNA-synth_arc/euk"/>
</dbReference>
<dbReference type="SUPFAM" id="SSF50715">
    <property type="entry name" value="Ribosomal protein L25-like"/>
    <property type="match status" value="1"/>
</dbReference>
<dbReference type="InterPro" id="IPR020058">
    <property type="entry name" value="Glu/Gln-tRNA-synth_Ib_cat-dom"/>
</dbReference>
<keyword evidence="7" id="KW-0547">Nucleotide-binding</keyword>
<comment type="caution">
    <text evidence="18">The sequence shown here is derived from an EMBL/GenBank/DDBJ whole genome shotgun (WGS) entry which is preliminary data.</text>
</comment>
<dbReference type="Pfam" id="PF03950">
    <property type="entry name" value="tRNA-synt_1c_C"/>
    <property type="match status" value="1"/>
</dbReference>
<evidence type="ECO:0000256" key="5">
    <source>
        <dbReference type="ARBA" id="ARBA00022555"/>
    </source>
</evidence>
<keyword evidence="4" id="KW-0963">Cytoplasm</keyword>
<dbReference type="InterPro" id="IPR036282">
    <property type="entry name" value="Glutathione-S-Trfase_C_sf"/>
</dbReference>
<keyword evidence="6" id="KW-0436">Ligase</keyword>
<dbReference type="Pfam" id="PF00749">
    <property type="entry name" value="tRNA-synt_1c"/>
    <property type="match status" value="1"/>
</dbReference>
<dbReference type="Gene3D" id="3.90.800.10">
    <property type="entry name" value="Glutamyl-tRNA Synthetase, Domain 3"/>
    <property type="match status" value="1"/>
</dbReference>
<evidence type="ECO:0000259" key="16">
    <source>
        <dbReference type="PROSITE" id="PS50405"/>
    </source>
</evidence>
<dbReference type="Gene3D" id="1.10.1160.10">
    <property type="entry name" value="Glutamyl-trna Synthetase, Domain 2"/>
    <property type="match status" value="1"/>
</dbReference>
<dbReference type="InterPro" id="IPR000924">
    <property type="entry name" value="Glu/Gln-tRNA-synth"/>
</dbReference>
<comment type="catalytic activity">
    <reaction evidence="13">
        <text>tRNA(Glu) + L-glutamate + ATP = L-glutamyl-tRNA(Glu) + AMP + diphosphate</text>
        <dbReference type="Rhea" id="RHEA:23540"/>
        <dbReference type="Rhea" id="RHEA-COMP:9663"/>
        <dbReference type="Rhea" id="RHEA-COMP:9680"/>
        <dbReference type="ChEBI" id="CHEBI:29985"/>
        <dbReference type="ChEBI" id="CHEBI:30616"/>
        <dbReference type="ChEBI" id="CHEBI:33019"/>
        <dbReference type="ChEBI" id="CHEBI:78442"/>
        <dbReference type="ChEBI" id="CHEBI:78520"/>
        <dbReference type="ChEBI" id="CHEBI:456215"/>
        <dbReference type="EC" id="6.1.1.17"/>
    </reaction>
</comment>
<dbReference type="CDD" id="cd00807">
    <property type="entry name" value="GlnRS_core"/>
    <property type="match status" value="1"/>
</dbReference>
<dbReference type="InterPro" id="IPR050132">
    <property type="entry name" value="Gln/Glu-tRNA_Ligase"/>
</dbReference>
<dbReference type="InterPro" id="IPR011035">
    <property type="entry name" value="Ribosomal_bL25/Gln-tRNA_synth"/>
</dbReference>
<dbReference type="InterPro" id="IPR010987">
    <property type="entry name" value="Glutathione-S-Trfase_C-like"/>
</dbReference>
<dbReference type="Gene3D" id="1.20.1050.130">
    <property type="match status" value="1"/>
</dbReference>
<evidence type="ECO:0000256" key="14">
    <source>
        <dbReference type="PROSITE-ProRule" id="PRU00209"/>
    </source>
</evidence>
<dbReference type="SUPFAM" id="SSF47616">
    <property type="entry name" value="GST C-terminal domain-like"/>
    <property type="match status" value="1"/>
</dbReference>
<evidence type="ECO:0000256" key="4">
    <source>
        <dbReference type="ARBA" id="ARBA00022490"/>
    </source>
</evidence>
<dbReference type="SUPFAM" id="SSF52374">
    <property type="entry name" value="Nucleotidylyl transferase"/>
    <property type="match status" value="1"/>
</dbReference>
<dbReference type="NCBIfam" id="TIGR00463">
    <property type="entry name" value="gltX_arch"/>
    <property type="match status" value="1"/>
</dbReference>
<feature type="region of interest" description="Disordered" evidence="15">
    <location>
        <begin position="767"/>
        <end position="787"/>
    </location>
</feature>
<dbReference type="Gene3D" id="3.40.50.620">
    <property type="entry name" value="HUPs"/>
    <property type="match status" value="1"/>
</dbReference>
<keyword evidence="10" id="KW-0648">Protein biosynthesis</keyword>
<keyword evidence="5 14" id="KW-0820">tRNA-binding</keyword>